<reference evidence="1 2" key="1">
    <citation type="submission" date="2018-06" db="EMBL/GenBank/DDBJ databases">
        <title>The Genome of Cuscuta australis (Dodder) Provides Insight into the Evolution of Plant Parasitism.</title>
        <authorList>
            <person name="Liu H."/>
        </authorList>
    </citation>
    <scope>NUCLEOTIDE SEQUENCE [LARGE SCALE GENOMIC DNA]</scope>
    <source>
        <strain evidence="2">cv. Yunnan</strain>
        <tissue evidence="1">Vines</tissue>
    </source>
</reference>
<protein>
    <submittedName>
        <fullName evidence="1">Uncharacterized protein</fullName>
    </submittedName>
</protein>
<dbReference type="AlphaFoldDB" id="A0A328DLP6"/>
<evidence type="ECO:0000313" key="1">
    <source>
        <dbReference type="EMBL" id="RAL45249.1"/>
    </source>
</evidence>
<organism evidence="1 2">
    <name type="scientific">Cuscuta australis</name>
    <dbReference type="NCBI Taxonomy" id="267555"/>
    <lineage>
        <taxon>Eukaryota</taxon>
        <taxon>Viridiplantae</taxon>
        <taxon>Streptophyta</taxon>
        <taxon>Embryophyta</taxon>
        <taxon>Tracheophyta</taxon>
        <taxon>Spermatophyta</taxon>
        <taxon>Magnoliopsida</taxon>
        <taxon>eudicotyledons</taxon>
        <taxon>Gunneridae</taxon>
        <taxon>Pentapetalae</taxon>
        <taxon>asterids</taxon>
        <taxon>lamiids</taxon>
        <taxon>Solanales</taxon>
        <taxon>Convolvulaceae</taxon>
        <taxon>Cuscuteae</taxon>
        <taxon>Cuscuta</taxon>
        <taxon>Cuscuta subgen. Grammica</taxon>
        <taxon>Cuscuta sect. Cleistogrammica</taxon>
    </lineage>
</organism>
<gene>
    <name evidence="1" type="ORF">DM860_014659</name>
</gene>
<dbReference type="Proteomes" id="UP000249390">
    <property type="component" value="Unassembled WGS sequence"/>
</dbReference>
<keyword evidence="2" id="KW-1185">Reference proteome</keyword>
<proteinExistence type="predicted"/>
<dbReference type="EMBL" id="NQVE01000135">
    <property type="protein sequence ID" value="RAL45249.1"/>
    <property type="molecule type" value="Genomic_DNA"/>
</dbReference>
<name>A0A328DLP6_9ASTE</name>
<comment type="caution">
    <text evidence="1">The sequence shown here is derived from an EMBL/GenBank/DDBJ whole genome shotgun (WGS) entry which is preliminary data.</text>
</comment>
<accession>A0A328DLP6</accession>
<evidence type="ECO:0000313" key="2">
    <source>
        <dbReference type="Proteomes" id="UP000249390"/>
    </source>
</evidence>
<sequence>MGFTPSMETTDPGTKWRNARVLRVRKNGSSSSLIFPITLQYPLSRLYPNNGIIQLQYDDYMSKSYKERASYDQL</sequence>